<evidence type="ECO:0000256" key="3">
    <source>
        <dbReference type="ARBA" id="ARBA00022723"/>
    </source>
</evidence>
<name>A0AAV2S7D9_MEGNR</name>
<evidence type="ECO:0000256" key="11">
    <source>
        <dbReference type="PROSITE-ProRule" id="PRU00042"/>
    </source>
</evidence>
<gene>
    <name evidence="14" type="ORF">MNOR_LOCUS32773</name>
</gene>
<dbReference type="InterPro" id="IPR051967">
    <property type="entry name" value="Krueppel_C2H2-ZF"/>
</dbReference>
<evidence type="ECO:0000256" key="12">
    <source>
        <dbReference type="SAM" id="MobiDB-lite"/>
    </source>
</evidence>
<dbReference type="InterPro" id="IPR036236">
    <property type="entry name" value="Znf_C2H2_sf"/>
</dbReference>
<keyword evidence="4" id="KW-0677">Repeat</keyword>
<comment type="caution">
    <text evidence="14">The sequence shown here is derived from an EMBL/GenBank/DDBJ whole genome shotgun (WGS) entry which is preliminary data.</text>
</comment>
<keyword evidence="8" id="KW-0238">DNA-binding</keyword>
<evidence type="ECO:0000256" key="4">
    <source>
        <dbReference type="ARBA" id="ARBA00022737"/>
    </source>
</evidence>
<keyword evidence="3" id="KW-0479">Metal-binding</keyword>
<dbReference type="SUPFAM" id="SSF57667">
    <property type="entry name" value="beta-beta-alpha zinc fingers"/>
    <property type="match status" value="1"/>
</dbReference>
<evidence type="ECO:0000313" key="14">
    <source>
        <dbReference type="EMBL" id="CAL4162043.1"/>
    </source>
</evidence>
<evidence type="ECO:0000256" key="8">
    <source>
        <dbReference type="ARBA" id="ARBA00023125"/>
    </source>
</evidence>
<evidence type="ECO:0000256" key="5">
    <source>
        <dbReference type="ARBA" id="ARBA00022771"/>
    </source>
</evidence>
<dbReference type="GO" id="GO:0008270">
    <property type="term" value="F:zinc ion binding"/>
    <property type="evidence" value="ECO:0007669"/>
    <property type="project" value="UniProtKB-KW"/>
</dbReference>
<evidence type="ECO:0000256" key="10">
    <source>
        <dbReference type="ARBA" id="ARBA00023242"/>
    </source>
</evidence>
<dbReference type="Proteomes" id="UP001497623">
    <property type="component" value="Unassembled WGS sequence"/>
</dbReference>
<comment type="subcellular location">
    <subcellularLocation>
        <location evidence="1">Nucleus</location>
    </subcellularLocation>
</comment>
<keyword evidence="6" id="KW-0862">Zinc</keyword>
<accession>A0AAV2S7D9</accession>
<feature type="compositionally biased region" description="Polar residues" evidence="12">
    <location>
        <begin position="40"/>
        <end position="57"/>
    </location>
</feature>
<evidence type="ECO:0000256" key="9">
    <source>
        <dbReference type="ARBA" id="ARBA00023163"/>
    </source>
</evidence>
<dbReference type="Pfam" id="PF13465">
    <property type="entry name" value="zf-H2C2_2"/>
    <property type="match status" value="1"/>
</dbReference>
<protein>
    <recommendedName>
        <fullName evidence="13">C2H2-type domain-containing protein</fullName>
    </recommendedName>
</protein>
<dbReference type="GO" id="GO:0005634">
    <property type="term" value="C:nucleus"/>
    <property type="evidence" value="ECO:0007669"/>
    <property type="project" value="UniProtKB-SubCell"/>
</dbReference>
<keyword evidence="9" id="KW-0804">Transcription</keyword>
<dbReference type="EMBL" id="CAXKWB010045315">
    <property type="protein sequence ID" value="CAL4162043.1"/>
    <property type="molecule type" value="Genomic_DNA"/>
</dbReference>
<dbReference type="Gene3D" id="3.30.160.60">
    <property type="entry name" value="Classic Zinc Finger"/>
    <property type="match status" value="2"/>
</dbReference>
<keyword evidence="15" id="KW-1185">Reference proteome</keyword>
<proteinExistence type="inferred from homology"/>
<organism evidence="14 15">
    <name type="scientific">Meganyctiphanes norvegica</name>
    <name type="common">Northern krill</name>
    <name type="synonym">Thysanopoda norvegica</name>
    <dbReference type="NCBI Taxonomy" id="48144"/>
    <lineage>
        <taxon>Eukaryota</taxon>
        <taxon>Metazoa</taxon>
        <taxon>Ecdysozoa</taxon>
        <taxon>Arthropoda</taxon>
        <taxon>Crustacea</taxon>
        <taxon>Multicrustacea</taxon>
        <taxon>Malacostraca</taxon>
        <taxon>Eumalacostraca</taxon>
        <taxon>Eucarida</taxon>
        <taxon>Euphausiacea</taxon>
        <taxon>Euphausiidae</taxon>
        <taxon>Meganyctiphanes</taxon>
    </lineage>
</organism>
<keyword evidence="7" id="KW-0805">Transcription regulation</keyword>
<dbReference type="PANTHER" id="PTHR45925">
    <property type="entry name" value="ZINC FINGER PROTEIN"/>
    <property type="match status" value="1"/>
</dbReference>
<dbReference type="InterPro" id="IPR013087">
    <property type="entry name" value="Znf_C2H2_type"/>
</dbReference>
<dbReference type="FunFam" id="3.30.160.60:FF:000145">
    <property type="entry name" value="Zinc finger protein 574"/>
    <property type="match status" value="1"/>
</dbReference>
<feature type="compositionally biased region" description="Basic and acidic residues" evidence="12">
    <location>
        <begin position="9"/>
        <end position="36"/>
    </location>
</feature>
<feature type="region of interest" description="Disordered" evidence="12">
    <location>
        <begin position="1"/>
        <end position="57"/>
    </location>
</feature>
<dbReference type="PROSITE" id="PS50157">
    <property type="entry name" value="ZINC_FINGER_C2H2_2"/>
    <property type="match status" value="1"/>
</dbReference>
<evidence type="ECO:0000256" key="7">
    <source>
        <dbReference type="ARBA" id="ARBA00023015"/>
    </source>
</evidence>
<dbReference type="SMART" id="SM00355">
    <property type="entry name" value="ZnF_C2H2"/>
    <property type="match status" value="2"/>
</dbReference>
<evidence type="ECO:0000256" key="6">
    <source>
        <dbReference type="ARBA" id="ARBA00022833"/>
    </source>
</evidence>
<keyword evidence="5 11" id="KW-0863">Zinc-finger</keyword>
<feature type="domain" description="C2H2-type" evidence="13">
    <location>
        <begin position="76"/>
        <end position="104"/>
    </location>
</feature>
<reference evidence="14 15" key="1">
    <citation type="submission" date="2024-05" db="EMBL/GenBank/DDBJ databases">
        <authorList>
            <person name="Wallberg A."/>
        </authorList>
    </citation>
    <scope>NUCLEOTIDE SEQUENCE [LARGE SCALE GENOMIC DNA]</scope>
</reference>
<dbReference type="GO" id="GO:0000978">
    <property type="term" value="F:RNA polymerase II cis-regulatory region sequence-specific DNA binding"/>
    <property type="evidence" value="ECO:0007669"/>
    <property type="project" value="TreeGrafter"/>
</dbReference>
<comment type="similarity">
    <text evidence="2">Belongs to the krueppel C2H2-type zinc-finger protein family.</text>
</comment>
<evidence type="ECO:0000313" key="15">
    <source>
        <dbReference type="Proteomes" id="UP001497623"/>
    </source>
</evidence>
<evidence type="ECO:0000256" key="1">
    <source>
        <dbReference type="ARBA" id="ARBA00004123"/>
    </source>
</evidence>
<feature type="non-terminal residue" evidence="14">
    <location>
        <position position="139"/>
    </location>
</feature>
<dbReference type="AlphaFoldDB" id="A0AAV2S7D9"/>
<keyword evidence="10" id="KW-0539">Nucleus</keyword>
<evidence type="ECO:0000256" key="2">
    <source>
        <dbReference type="ARBA" id="ARBA00006991"/>
    </source>
</evidence>
<evidence type="ECO:0000259" key="13">
    <source>
        <dbReference type="PROSITE" id="PS50157"/>
    </source>
</evidence>
<dbReference type="GO" id="GO:0000981">
    <property type="term" value="F:DNA-binding transcription factor activity, RNA polymerase II-specific"/>
    <property type="evidence" value="ECO:0007669"/>
    <property type="project" value="TreeGrafter"/>
</dbReference>
<sequence>MSRGVAEQPLEREESYGHAQENEMARTEMETMDASRRGRSSSTAWSQSRPMHQSWATSPLDCEDSIGGFERTQQGYLCPFCQKSTFRKPSDLKRHIRTHTGEKPFKCPYCDYCAAQSHPVKSHIHKKHPDLAPQQWNYT</sequence>